<gene>
    <name evidence="2" type="ORF">HPB48_014589</name>
</gene>
<evidence type="ECO:0000256" key="1">
    <source>
        <dbReference type="SAM" id="SignalP"/>
    </source>
</evidence>
<feature type="chain" id="PRO_5039915387" evidence="1">
    <location>
        <begin position="24"/>
        <end position="114"/>
    </location>
</feature>
<evidence type="ECO:0000313" key="2">
    <source>
        <dbReference type="EMBL" id="KAH9364551.1"/>
    </source>
</evidence>
<dbReference type="VEuPathDB" id="VectorBase:HLOH_052236"/>
<keyword evidence="1" id="KW-0732">Signal</keyword>
<name>A0A9J6FNX2_HAELO</name>
<proteinExistence type="predicted"/>
<dbReference type="Proteomes" id="UP000821853">
    <property type="component" value="Chromosome 10"/>
</dbReference>
<feature type="signal peptide" evidence="1">
    <location>
        <begin position="1"/>
        <end position="23"/>
    </location>
</feature>
<sequence length="114" mass="13476">MNLLRSELLICLVIARLSVYVNTCMFDAFSDVRLGTDSMIALHWIKKNVNQWKQFERDWNREIHTVRYLTRLVAVLPEKREPGGPGHKSSHISRANLSELWWHGRQWLSKRSEC</sequence>
<protein>
    <submittedName>
        <fullName evidence="2">Uncharacterized protein</fullName>
    </submittedName>
</protein>
<evidence type="ECO:0000313" key="3">
    <source>
        <dbReference type="Proteomes" id="UP000821853"/>
    </source>
</evidence>
<dbReference type="AlphaFoldDB" id="A0A9J6FNX2"/>
<reference evidence="2 3" key="1">
    <citation type="journal article" date="2020" name="Cell">
        <title>Large-Scale Comparative Analyses of Tick Genomes Elucidate Their Genetic Diversity and Vector Capacities.</title>
        <authorList>
            <consortium name="Tick Genome and Microbiome Consortium (TIGMIC)"/>
            <person name="Jia N."/>
            <person name="Wang J."/>
            <person name="Shi W."/>
            <person name="Du L."/>
            <person name="Sun Y."/>
            <person name="Zhan W."/>
            <person name="Jiang J.F."/>
            <person name="Wang Q."/>
            <person name="Zhang B."/>
            <person name="Ji P."/>
            <person name="Bell-Sakyi L."/>
            <person name="Cui X.M."/>
            <person name="Yuan T.T."/>
            <person name="Jiang B.G."/>
            <person name="Yang W.F."/>
            <person name="Lam T.T."/>
            <person name="Chang Q.C."/>
            <person name="Ding S.J."/>
            <person name="Wang X.J."/>
            <person name="Zhu J.G."/>
            <person name="Ruan X.D."/>
            <person name="Zhao L."/>
            <person name="Wei J.T."/>
            <person name="Ye R.Z."/>
            <person name="Que T.C."/>
            <person name="Du C.H."/>
            <person name="Zhou Y.H."/>
            <person name="Cheng J.X."/>
            <person name="Dai P.F."/>
            <person name="Guo W.B."/>
            <person name="Han X.H."/>
            <person name="Huang E.J."/>
            <person name="Li L.F."/>
            <person name="Wei W."/>
            <person name="Gao Y.C."/>
            <person name="Liu J.Z."/>
            <person name="Shao H.Z."/>
            <person name="Wang X."/>
            <person name="Wang C.C."/>
            <person name="Yang T.C."/>
            <person name="Huo Q.B."/>
            <person name="Li W."/>
            <person name="Chen H.Y."/>
            <person name="Chen S.E."/>
            <person name="Zhou L.G."/>
            <person name="Ni X.B."/>
            <person name="Tian J.H."/>
            <person name="Sheng Y."/>
            <person name="Liu T."/>
            <person name="Pan Y.S."/>
            <person name="Xia L.Y."/>
            <person name="Li J."/>
            <person name="Zhao F."/>
            <person name="Cao W.C."/>
        </authorList>
    </citation>
    <scope>NUCLEOTIDE SEQUENCE [LARGE SCALE GENOMIC DNA]</scope>
    <source>
        <strain evidence="2">HaeL-2018</strain>
    </source>
</reference>
<accession>A0A9J6FNX2</accession>
<keyword evidence="3" id="KW-1185">Reference proteome</keyword>
<organism evidence="2 3">
    <name type="scientific">Haemaphysalis longicornis</name>
    <name type="common">Bush tick</name>
    <dbReference type="NCBI Taxonomy" id="44386"/>
    <lineage>
        <taxon>Eukaryota</taxon>
        <taxon>Metazoa</taxon>
        <taxon>Ecdysozoa</taxon>
        <taxon>Arthropoda</taxon>
        <taxon>Chelicerata</taxon>
        <taxon>Arachnida</taxon>
        <taxon>Acari</taxon>
        <taxon>Parasitiformes</taxon>
        <taxon>Ixodida</taxon>
        <taxon>Ixodoidea</taxon>
        <taxon>Ixodidae</taxon>
        <taxon>Haemaphysalinae</taxon>
        <taxon>Haemaphysalis</taxon>
    </lineage>
</organism>
<comment type="caution">
    <text evidence="2">The sequence shown here is derived from an EMBL/GenBank/DDBJ whole genome shotgun (WGS) entry which is preliminary data.</text>
</comment>
<dbReference type="EMBL" id="JABSTR010000002">
    <property type="protein sequence ID" value="KAH9364551.1"/>
    <property type="molecule type" value="Genomic_DNA"/>
</dbReference>